<feature type="binding site" evidence="1">
    <location>
        <position position="75"/>
    </location>
    <ligand>
        <name>S-adenosyl-L-methionine</name>
        <dbReference type="ChEBI" id="CHEBI:59789"/>
    </ligand>
</feature>
<keyword evidence="3" id="KW-1185">Reference proteome</keyword>
<name>A0A1S1NUW3_9GAMM</name>
<dbReference type="GO" id="GO:0097697">
    <property type="term" value="F:tRNA (5-carboxymethoxyuridine(34)-5-O)-methyltransferase activity"/>
    <property type="evidence" value="ECO:0007669"/>
    <property type="project" value="UniProtKB-UniRule"/>
</dbReference>
<feature type="binding site" evidence="1">
    <location>
        <position position="31"/>
    </location>
    <ligand>
        <name>S-adenosyl-L-methionine</name>
        <dbReference type="ChEBI" id="CHEBI:59789"/>
    </ligand>
</feature>
<dbReference type="EMBL" id="CP043420">
    <property type="protein sequence ID" value="QEL11680.1"/>
    <property type="molecule type" value="Genomic_DNA"/>
</dbReference>
<protein>
    <recommendedName>
        <fullName evidence="1">tRNA 5-carboxymethoxyuridine methyltransferase</fullName>
        <ecNumber evidence="1">2.1.1.-</ecNumber>
    </recommendedName>
    <alternativeName>
        <fullName evidence="1">cmo5U methyltransferase</fullName>
    </alternativeName>
</protein>
<dbReference type="SUPFAM" id="SSF53335">
    <property type="entry name" value="S-adenosyl-L-methionine-dependent methyltransferases"/>
    <property type="match status" value="1"/>
</dbReference>
<dbReference type="RefSeq" id="WP_070979145.1">
    <property type="nucleotide sequence ID" value="NZ_CP043420.1"/>
</dbReference>
<accession>A0A1S1NUW3</accession>
<gene>
    <name evidence="1" type="primary">cmoM</name>
    <name evidence="2" type="ORF">FY550_11385</name>
</gene>
<reference evidence="2 3" key="1">
    <citation type="submission" date="2019-08" db="EMBL/GenBank/DDBJ databases">
        <title>Complete genome sequence of Kushneria sp. YCWA18, a halophilic phosphate-solubilizing bacterium isolated from Daqiao saltern in China.</title>
        <authorList>
            <person name="Du G.-X."/>
            <person name="Qu L.-Y."/>
        </authorList>
    </citation>
    <scope>NUCLEOTIDE SEQUENCE [LARGE SCALE GENOMIC DNA]</scope>
    <source>
        <strain evidence="2 3">YCWA18</strain>
    </source>
</reference>
<keyword evidence="1 2" id="KW-0808">Transferase</keyword>
<dbReference type="InterPro" id="IPR029063">
    <property type="entry name" value="SAM-dependent_MTases_sf"/>
</dbReference>
<evidence type="ECO:0000313" key="2">
    <source>
        <dbReference type="EMBL" id="QEL11680.1"/>
    </source>
</evidence>
<evidence type="ECO:0000256" key="1">
    <source>
        <dbReference type="HAMAP-Rule" id="MF_02057"/>
    </source>
</evidence>
<dbReference type="STRING" id="657387.BH688_10310"/>
<keyword evidence="1" id="KW-0949">S-adenosyl-L-methionine</keyword>
<dbReference type="PANTHER" id="PTHR43861:SF1">
    <property type="entry name" value="TRANS-ACONITATE 2-METHYLTRANSFERASE"/>
    <property type="match status" value="1"/>
</dbReference>
<keyword evidence="1" id="KW-0819">tRNA processing</keyword>
<comment type="function">
    <text evidence="1">Catalyzes the methylation of 5-carboxymethoxyuridine (cmo5U) to form 5-methoxycarbonylmethoxyuridine (mcmo5U) at position 34 in tRNAs.</text>
</comment>
<dbReference type="GO" id="GO:0032259">
    <property type="term" value="P:methylation"/>
    <property type="evidence" value="ECO:0007669"/>
    <property type="project" value="UniProtKB-KW"/>
</dbReference>
<proteinExistence type="inferred from homology"/>
<dbReference type="GO" id="GO:0006400">
    <property type="term" value="P:tRNA modification"/>
    <property type="evidence" value="ECO:0007669"/>
    <property type="project" value="UniProtKB-UniRule"/>
</dbReference>
<dbReference type="Gene3D" id="3.40.50.150">
    <property type="entry name" value="Vaccinia Virus protein VP39"/>
    <property type="match status" value="1"/>
</dbReference>
<dbReference type="KEGG" id="kuy:FY550_11385"/>
<feature type="binding site" evidence="1">
    <location>
        <begin position="54"/>
        <end position="55"/>
    </location>
    <ligand>
        <name>S-adenosyl-L-methionine</name>
        <dbReference type="ChEBI" id="CHEBI:59789"/>
    </ligand>
</feature>
<feature type="binding site" evidence="1">
    <location>
        <position position="115"/>
    </location>
    <ligand>
        <name>S-adenosyl-L-methionine</name>
        <dbReference type="ChEBI" id="CHEBI:59789"/>
    </ligand>
</feature>
<dbReference type="AlphaFoldDB" id="A0A1S1NUW3"/>
<comment type="catalytic activity">
    <reaction evidence="1">
        <text>5-carboxymethoxyuridine(34) in tRNA + S-adenosyl-L-methionine = 5-methoxycarbonylmethoxyuridine(34) in tRNA + S-adenosyl-L-homocysteine</text>
        <dbReference type="Rhea" id="RHEA:54080"/>
        <dbReference type="Rhea" id="RHEA-COMP:13383"/>
        <dbReference type="Rhea" id="RHEA-COMP:13781"/>
        <dbReference type="ChEBI" id="CHEBI:57856"/>
        <dbReference type="ChEBI" id="CHEBI:59789"/>
        <dbReference type="ChEBI" id="CHEBI:136879"/>
        <dbReference type="ChEBI" id="CHEBI:138053"/>
    </reaction>
</comment>
<comment type="caution">
    <text evidence="1">Lacks conserved residue(s) required for the propagation of feature annotation.</text>
</comment>
<organism evidence="2 3">
    <name type="scientific">Kushneria phosphatilytica</name>
    <dbReference type="NCBI Taxonomy" id="657387"/>
    <lineage>
        <taxon>Bacteria</taxon>
        <taxon>Pseudomonadati</taxon>
        <taxon>Pseudomonadota</taxon>
        <taxon>Gammaproteobacteria</taxon>
        <taxon>Oceanospirillales</taxon>
        <taxon>Halomonadaceae</taxon>
        <taxon>Kushneria</taxon>
    </lineage>
</organism>
<dbReference type="EC" id="2.1.1.-" evidence="1"/>
<evidence type="ECO:0000313" key="3">
    <source>
        <dbReference type="Proteomes" id="UP000322553"/>
    </source>
</evidence>
<dbReference type="HAMAP" id="MF_02057">
    <property type="entry name" value="tRNA_methyltr_CmoM"/>
    <property type="match status" value="1"/>
</dbReference>
<dbReference type="OrthoDB" id="4697647at2"/>
<keyword evidence="1 2" id="KW-0489">Methyltransferase</keyword>
<dbReference type="Proteomes" id="UP000322553">
    <property type="component" value="Chromosome"/>
</dbReference>
<dbReference type="InterPro" id="IPR033664">
    <property type="entry name" value="Cmo5U_methylTrfase"/>
</dbReference>
<comment type="similarity">
    <text evidence="1">Belongs to the class I-like SAM-binding methyltransferase superfamily. CmoM family.</text>
</comment>
<dbReference type="PANTHER" id="PTHR43861">
    <property type="entry name" value="TRANS-ACONITATE 2-METHYLTRANSFERASE-RELATED"/>
    <property type="match status" value="1"/>
</dbReference>
<dbReference type="CDD" id="cd02440">
    <property type="entry name" value="AdoMet_MTases"/>
    <property type="match status" value="1"/>
</dbReference>
<dbReference type="Pfam" id="PF13489">
    <property type="entry name" value="Methyltransf_23"/>
    <property type="match status" value="1"/>
</dbReference>
<sequence length="261" mass="29350">MSESPLGDRHFNGMVEKFAQSMYSASRGQLRLALLQETLQRELPLHDQPILDVGGGLGHMAQWAAERGHSVTLLEPAEDMLAAARERLGGLKIDYHAVDLQGYQAPHPWPLVFCHAVLEWLAAPEAAIPRLAELVAPGGWVSLMVFNADALRLSNIVKGNLDRVLADRLAGMGKGKRLTPISPLTHEQIMRWVQAAGLEVRGVTGIRVFHDYLRERHPDAATLDKLFELERRFCRCEPYWRLGRYLHYTLHRPDHSADASF</sequence>